<reference evidence="1 2" key="1">
    <citation type="submission" date="2020-07" db="EMBL/GenBank/DDBJ databases">
        <authorList>
            <person name="Feng X."/>
        </authorList>
    </citation>
    <scope>NUCLEOTIDE SEQUENCE [LARGE SCALE GENOMIC DNA]</scope>
    <source>
        <strain evidence="1 2">JCM14086</strain>
    </source>
</reference>
<dbReference type="InterPro" id="IPR036849">
    <property type="entry name" value="Enolase-like_C_sf"/>
</dbReference>
<dbReference type="Gene3D" id="3.30.390.10">
    <property type="entry name" value="Enolase-like, N-terminal domain"/>
    <property type="match status" value="1"/>
</dbReference>
<sequence>MKIEKVQLYFLPVTSRIPYQFGKATMSEVVCARVAIAVSYEGRSAKGWGETPLNVGWVWPGTLPFSQREQGLKEFCGEIAQAWTDFGASGHPFEIGHSFLENRLPGLRDDFNRGREGEARLSQLAALVCASAFDLALYDAYGQLHGLNVYDCLGKQHLSKDLAYYLEPDAEGGSFDGLFPEDFLVKPAKEIPVWHSVGGTDPVSESELTGNEPKDDYPVLLRDWIIRDELTCLKIKLRGNDEAWDYDRLVRIGHLGMDLGVQWLCADYNCTAPDPGYVNAMLDRLRVEEPRVYGMLLYVEQPFPYELEEFPMDVHSIAARKPLFMDESAHDWRMIRLGRRLGWNNVALKTCKTQTGALLSLCWAKAHGMTLMVQDLTNPMLAMIPHAQLAAHAGTIMGLESNAPQFYPDASLPEAKVHPGVYRRAQGVLNLSTLSGPGFGYQVDRIERELPLPVFEG</sequence>
<evidence type="ECO:0000313" key="2">
    <source>
        <dbReference type="Proteomes" id="UP000525652"/>
    </source>
</evidence>
<dbReference type="PANTHER" id="PTHR48080">
    <property type="entry name" value="D-GALACTONATE DEHYDRATASE-RELATED"/>
    <property type="match status" value="1"/>
</dbReference>
<dbReference type="AlphaFoldDB" id="A0A7X1B157"/>
<name>A0A7X1B157_9BACT</name>
<protein>
    <submittedName>
        <fullName evidence="1">Mandelate racemase/muconate lactonizing enzyme family protein</fullName>
    </submittedName>
</protein>
<dbReference type="InterPro" id="IPR034593">
    <property type="entry name" value="DgoD-like"/>
</dbReference>
<evidence type="ECO:0000313" key="1">
    <source>
        <dbReference type="EMBL" id="MBC2602608.1"/>
    </source>
</evidence>
<dbReference type="SUPFAM" id="SSF54826">
    <property type="entry name" value="Enolase N-terminal domain-like"/>
    <property type="match status" value="1"/>
</dbReference>
<dbReference type="RefSeq" id="WP_185693274.1">
    <property type="nucleotide sequence ID" value="NZ_JACHVA010000101.1"/>
</dbReference>
<keyword evidence="2" id="KW-1185">Reference proteome</keyword>
<proteinExistence type="predicted"/>
<dbReference type="Gene3D" id="3.20.20.120">
    <property type="entry name" value="Enolase-like C-terminal domain"/>
    <property type="match status" value="1"/>
</dbReference>
<dbReference type="Proteomes" id="UP000525652">
    <property type="component" value="Unassembled WGS sequence"/>
</dbReference>
<dbReference type="SUPFAM" id="SSF51604">
    <property type="entry name" value="Enolase C-terminal domain-like"/>
    <property type="match status" value="1"/>
</dbReference>
<organism evidence="1 2">
    <name type="scientific">Puniceicoccus vermicola</name>
    <dbReference type="NCBI Taxonomy" id="388746"/>
    <lineage>
        <taxon>Bacteria</taxon>
        <taxon>Pseudomonadati</taxon>
        <taxon>Verrucomicrobiota</taxon>
        <taxon>Opitutia</taxon>
        <taxon>Puniceicoccales</taxon>
        <taxon>Puniceicoccaceae</taxon>
        <taxon>Puniceicoccus</taxon>
    </lineage>
</organism>
<dbReference type="EMBL" id="JACHVA010000101">
    <property type="protein sequence ID" value="MBC2602608.1"/>
    <property type="molecule type" value="Genomic_DNA"/>
</dbReference>
<comment type="caution">
    <text evidence="1">The sequence shown here is derived from an EMBL/GenBank/DDBJ whole genome shotgun (WGS) entry which is preliminary data.</text>
</comment>
<accession>A0A7X1B157</accession>
<dbReference type="InterPro" id="IPR029017">
    <property type="entry name" value="Enolase-like_N"/>
</dbReference>
<gene>
    <name evidence="1" type="ORF">H5P30_12570</name>
</gene>